<feature type="domain" description="UmuC" evidence="12">
    <location>
        <begin position="9"/>
        <end position="191"/>
    </location>
</feature>
<dbReference type="Pfam" id="PF11799">
    <property type="entry name" value="IMS_C"/>
    <property type="match status" value="1"/>
</dbReference>
<dbReference type="AlphaFoldDB" id="A0A7V5U0S7"/>
<dbReference type="InterPro" id="IPR043128">
    <property type="entry name" value="Rev_trsase/Diguanyl_cyclase"/>
</dbReference>
<evidence type="ECO:0000256" key="6">
    <source>
        <dbReference type="ARBA" id="ARBA00022723"/>
    </source>
</evidence>
<keyword evidence="6" id="KW-0479">Metal-binding</keyword>
<evidence type="ECO:0000259" key="12">
    <source>
        <dbReference type="PROSITE" id="PS50173"/>
    </source>
</evidence>
<organism evidence="13">
    <name type="scientific">Hellea balneolensis</name>
    <dbReference type="NCBI Taxonomy" id="287478"/>
    <lineage>
        <taxon>Bacteria</taxon>
        <taxon>Pseudomonadati</taxon>
        <taxon>Pseudomonadota</taxon>
        <taxon>Alphaproteobacteria</taxon>
        <taxon>Maricaulales</taxon>
        <taxon>Robiginitomaculaceae</taxon>
        <taxon>Hellea</taxon>
    </lineage>
</organism>
<dbReference type="GO" id="GO:0003887">
    <property type="term" value="F:DNA-directed DNA polymerase activity"/>
    <property type="evidence" value="ECO:0007669"/>
    <property type="project" value="TreeGrafter"/>
</dbReference>
<keyword evidence="8" id="KW-0460">Magnesium</keyword>
<dbReference type="PROSITE" id="PS50173">
    <property type="entry name" value="UMUC"/>
    <property type="match status" value="1"/>
</dbReference>
<proteinExistence type="inferred from homology"/>
<dbReference type="Gene3D" id="1.10.150.20">
    <property type="entry name" value="5' to 3' exonuclease, C-terminal subdomain"/>
    <property type="match status" value="1"/>
</dbReference>
<evidence type="ECO:0000256" key="1">
    <source>
        <dbReference type="ARBA" id="ARBA00010945"/>
    </source>
</evidence>
<dbReference type="GO" id="GO:0046872">
    <property type="term" value="F:metal ion binding"/>
    <property type="evidence" value="ECO:0007669"/>
    <property type="project" value="UniProtKB-KW"/>
</dbReference>
<evidence type="ECO:0000256" key="9">
    <source>
        <dbReference type="ARBA" id="ARBA00023204"/>
    </source>
</evidence>
<dbReference type="GO" id="GO:0005829">
    <property type="term" value="C:cytosol"/>
    <property type="evidence" value="ECO:0007669"/>
    <property type="project" value="TreeGrafter"/>
</dbReference>
<dbReference type="Proteomes" id="UP000885806">
    <property type="component" value="Unassembled WGS sequence"/>
</dbReference>
<dbReference type="EC" id="2.7.7.7" evidence="3"/>
<dbReference type="GO" id="GO:0042276">
    <property type="term" value="P:error-prone translesion synthesis"/>
    <property type="evidence" value="ECO:0007669"/>
    <property type="project" value="TreeGrafter"/>
</dbReference>
<evidence type="ECO:0000256" key="8">
    <source>
        <dbReference type="ARBA" id="ARBA00022842"/>
    </source>
</evidence>
<keyword evidence="5" id="KW-0548">Nucleotidyltransferase</keyword>
<keyword evidence="9" id="KW-0234">DNA repair</keyword>
<comment type="function">
    <text evidence="10">Poorly processive, error-prone DNA polymerase involved in untargeted mutagenesis. Copies undamaged DNA at stalled replication forks, which arise in vivo from mismatched or misaligned primer ends. These misaligned primers can be extended by PolIV. Exhibits no 3'-5' exonuclease (proofreading) activity. May be involved in translesional synthesis, in conjunction with the beta clamp from PolIII.</text>
</comment>
<sequence length="429" mass="48044">MRKPETIERLYLDFDGFFASVEQQARPALRGRPVGVVPFAGTEHTCVIACSKEAKAAGVKNIMRVREAKAICPDIRIVAQSPDLYRRAHNALLAEIASVIPIDVVKSIDELSCILSPRDRADPYDLAARIKATIRDNIGPYISCSIGFAANRHLAKIACKQDKPDGVTVWWPDMMPGPLLSLSLADIPGIGRRMEKRLYRAGIYTVGALLATAPKQMRRLWNSVTGERLWYALHGYAVQAAPSQRGMFGHGRVLSPEHRDLEHARNYARLLLIKAARRLRRAGFYAGRLWLWLGMSRSGGRGRNTNQGRRGRSWFAQMALPVVNDDQAVLNAFERLWALARRDLPARARIARVHVSLLDLSPAEMRQLDFLLNDDVQRQKWEAVTGALDRLNARYGKTLIHVGPWMPPPGGYAGGKISYTRIPAAEDFW</sequence>
<dbReference type="CDD" id="cd00424">
    <property type="entry name" value="PolY"/>
    <property type="match status" value="1"/>
</dbReference>
<dbReference type="EMBL" id="DROP01000035">
    <property type="protein sequence ID" value="HHI88409.1"/>
    <property type="molecule type" value="Genomic_DNA"/>
</dbReference>
<evidence type="ECO:0000256" key="11">
    <source>
        <dbReference type="ARBA" id="ARBA00049244"/>
    </source>
</evidence>
<evidence type="ECO:0000256" key="7">
    <source>
        <dbReference type="ARBA" id="ARBA00022763"/>
    </source>
</evidence>
<dbReference type="InterPro" id="IPR043502">
    <property type="entry name" value="DNA/RNA_pol_sf"/>
</dbReference>
<protein>
    <recommendedName>
        <fullName evidence="3">DNA-directed DNA polymerase</fullName>
        <ecNumber evidence="3">2.7.7.7</ecNumber>
    </recommendedName>
</protein>
<evidence type="ECO:0000256" key="10">
    <source>
        <dbReference type="ARBA" id="ARBA00025589"/>
    </source>
</evidence>
<evidence type="ECO:0000256" key="2">
    <source>
        <dbReference type="ARBA" id="ARBA00011245"/>
    </source>
</evidence>
<comment type="caution">
    <text evidence="13">The sequence shown here is derived from an EMBL/GenBank/DDBJ whole genome shotgun (WGS) entry which is preliminary data.</text>
</comment>
<dbReference type="GO" id="GO:0003684">
    <property type="term" value="F:damaged DNA binding"/>
    <property type="evidence" value="ECO:0007669"/>
    <property type="project" value="InterPro"/>
</dbReference>
<comment type="catalytic activity">
    <reaction evidence="11">
        <text>DNA(n) + a 2'-deoxyribonucleoside 5'-triphosphate = DNA(n+1) + diphosphate</text>
        <dbReference type="Rhea" id="RHEA:22508"/>
        <dbReference type="Rhea" id="RHEA-COMP:17339"/>
        <dbReference type="Rhea" id="RHEA-COMP:17340"/>
        <dbReference type="ChEBI" id="CHEBI:33019"/>
        <dbReference type="ChEBI" id="CHEBI:61560"/>
        <dbReference type="ChEBI" id="CHEBI:173112"/>
        <dbReference type="EC" id="2.7.7.7"/>
    </reaction>
</comment>
<dbReference type="InterPro" id="IPR017961">
    <property type="entry name" value="DNA_pol_Y-fam_little_finger"/>
</dbReference>
<dbReference type="PANTHER" id="PTHR11076:SF34">
    <property type="entry name" value="PROTEIN UMUC"/>
    <property type="match status" value="1"/>
</dbReference>
<keyword evidence="7" id="KW-0227">DNA damage</keyword>
<dbReference type="GO" id="GO:0006281">
    <property type="term" value="P:DNA repair"/>
    <property type="evidence" value="ECO:0007669"/>
    <property type="project" value="UniProtKB-KW"/>
</dbReference>
<dbReference type="GO" id="GO:0009432">
    <property type="term" value="P:SOS response"/>
    <property type="evidence" value="ECO:0007669"/>
    <property type="project" value="TreeGrafter"/>
</dbReference>
<dbReference type="InterPro" id="IPR050116">
    <property type="entry name" value="DNA_polymerase-Y"/>
</dbReference>
<evidence type="ECO:0000256" key="3">
    <source>
        <dbReference type="ARBA" id="ARBA00012417"/>
    </source>
</evidence>
<accession>A0A7V5U0S7</accession>
<dbReference type="PANTHER" id="PTHR11076">
    <property type="entry name" value="DNA REPAIR POLYMERASE UMUC / TRANSFERASE FAMILY MEMBER"/>
    <property type="match status" value="1"/>
</dbReference>
<evidence type="ECO:0000313" key="13">
    <source>
        <dbReference type="EMBL" id="HHI88409.1"/>
    </source>
</evidence>
<dbReference type="Pfam" id="PF00817">
    <property type="entry name" value="IMS"/>
    <property type="match status" value="1"/>
</dbReference>
<reference evidence="13" key="1">
    <citation type="journal article" date="2020" name="mSystems">
        <title>Genome- and Community-Level Interaction Insights into Carbon Utilization and Element Cycling Functions of Hydrothermarchaeota in Hydrothermal Sediment.</title>
        <authorList>
            <person name="Zhou Z."/>
            <person name="Liu Y."/>
            <person name="Xu W."/>
            <person name="Pan J."/>
            <person name="Luo Z.H."/>
            <person name="Li M."/>
        </authorList>
    </citation>
    <scope>NUCLEOTIDE SEQUENCE [LARGE SCALE GENOMIC DNA]</scope>
    <source>
        <strain evidence="13">HyVt-538</strain>
    </source>
</reference>
<dbReference type="Gene3D" id="3.30.70.270">
    <property type="match status" value="1"/>
</dbReference>
<comment type="subunit">
    <text evidence="2">Monomer.</text>
</comment>
<evidence type="ECO:0000256" key="5">
    <source>
        <dbReference type="ARBA" id="ARBA00022695"/>
    </source>
</evidence>
<gene>
    <name evidence="13" type="ORF">ENK01_00515</name>
</gene>
<name>A0A7V5U0S7_9PROT</name>
<dbReference type="FunFam" id="3.40.1170.60:FF:000003">
    <property type="entry name" value="DNA polymerase eta"/>
    <property type="match status" value="1"/>
</dbReference>
<comment type="similarity">
    <text evidence="1">Belongs to the DNA polymerase type-Y family.</text>
</comment>
<dbReference type="InterPro" id="IPR001126">
    <property type="entry name" value="UmuC"/>
</dbReference>
<dbReference type="Gene3D" id="3.40.1170.60">
    <property type="match status" value="1"/>
</dbReference>
<evidence type="ECO:0000256" key="4">
    <source>
        <dbReference type="ARBA" id="ARBA00022679"/>
    </source>
</evidence>
<keyword evidence="4" id="KW-0808">Transferase</keyword>
<dbReference type="SUPFAM" id="SSF56672">
    <property type="entry name" value="DNA/RNA polymerases"/>
    <property type="match status" value="1"/>
</dbReference>